<comment type="caution">
    <text evidence="1">The sequence shown here is derived from an EMBL/GenBank/DDBJ whole genome shotgun (WGS) entry which is preliminary data.</text>
</comment>
<dbReference type="AlphaFoldDB" id="A0A073K2U2"/>
<dbReference type="EMBL" id="JOSX01000010">
    <property type="protein sequence ID" value="KEK16116.1"/>
    <property type="molecule type" value="Genomic_DNA"/>
</dbReference>
<reference evidence="1 3" key="1">
    <citation type="submission" date="2014-06" db="EMBL/GenBank/DDBJ databases">
        <title>Genetic determinant of reutericyclin biosynthesis of Lactobacillus reuteri.</title>
        <authorList>
            <person name="Lin X."/>
            <person name="Duar R."/>
            <person name="Walter J."/>
            <person name="Gaenzle M."/>
        </authorList>
    </citation>
    <scope>NUCLEOTIDE SEQUENCE [LARGE SCALE GENOMIC DNA]</scope>
    <source>
        <strain evidence="1 3">LTH2584</strain>
    </source>
</reference>
<evidence type="ECO:0000313" key="4">
    <source>
        <dbReference type="Proteomes" id="UP000452188"/>
    </source>
</evidence>
<evidence type="ECO:0000313" key="3">
    <source>
        <dbReference type="Proteomes" id="UP000027731"/>
    </source>
</evidence>
<sequence>MDKALIKLFEKEMFNKENGEDGFRNFVLDYYKKHSKDTFEYPKDRYELLTKGDPKAQWTMEDIVVYYLSNSDQKGKVTFI</sequence>
<gene>
    <name evidence="2" type="ORF">GIX79_02115</name>
    <name evidence="1" type="ORF">LR3_08635</name>
</gene>
<dbReference type="Proteomes" id="UP000452188">
    <property type="component" value="Unassembled WGS sequence"/>
</dbReference>
<dbReference type="EMBL" id="WJMV01000003">
    <property type="protein sequence ID" value="MRG74568.1"/>
    <property type="molecule type" value="Genomic_DNA"/>
</dbReference>
<name>A0A073K2U2_LIMRT</name>
<dbReference type="Proteomes" id="UP000027731">
    <property type="component" value="Unassembled WGS sequence"/>
</dbReference>
<evidence type="ECO:0000313" key="2">
    <source>
        <dbReference type="EMBL" id="MRG74568.1"/>
    </source>
</evidence>
<protein>
    <submittedName>
        <fullName evidence="1">Uncharacterized protein</fullName>
    </submittedName>
</protein>
<proteinExistence type="predicted"/>
<dbReference type="RefSeq" id="WP_019253523.1">
    <property type="nucleotide sequence ID" value="NZ_JAJGTL010000115.1"/>
</dbReference>
<reference evidence="2 4" key="2">
    <citation type="submission" date="2019-11" db="EMBL/GenBank/DDBJ databases">
        <title>Draft genome sequence of 12 host-associated Lactobacillus reuteri rodent strains.</title>
        <authorList>
            <person name="Zhang S."/>
            <person name="Ozcam M."/>
            <person name="Van Pijkeren J.P."/>
        </authorList>
    </citation>
    <scope>NUCLEOTIDE SEQUENCE [LARGE SCALE GENOMIC DNA]</scope>
    <source>
        <strain evidence="2 4">6799jm-1</strain>
    </source>
</reference>
<dbReference type="PATRIC" id="fig|1598.90.peg.525"/>
<evidence type="ECO:0000313" key="1">
    <source>
        <dbReference type="EMBL" id="KEK16116.1"/>
    </source>
</evidence>
<accession>A0A073K2U2</accession>
<organism evidence="1 3">
    <name type="scientific">Limosilactobacillus reuteri</name>
    <name type="common">Lactobacillus reuteri</name>
    <dbReference type="NCBI Taxonomy" id="1598"/>
    <lineage>
        <taxon>Bacteria</taxon>
        <taxon>Bacillati</taxon>
        <taxon>Bacillota</taxon>
        <taxon>Bacilli</taxon>
        <taxon>Lactobacillales</taxon>
        <taxon>Lactobacillaceae</taxon>
        <taxon>Limosilactobacillus</taxon>
    </lineage>
</organism>